<name>A0ABP9H727_9ACTN</name>
<dbReference type="InterPro" id="IPR003018">
    <property type="entry name" value="GAF"/>
</dbReference>
<accession>A0ABP9H727</accession>
<evidence type="ECO:0000259" key="1">
    <source>
        <dbReference type="SMART" id="SM00065"/>
    </source>
</evidence>
<evidence type="ECO:0000313" key="2">
    <source>
        <dbReference type="EMBL" id="GAA4962661.1"/>
    </source>
</evidence>
<organism evidence="2 3">
    <name type="scientific">Kineococcus glutinatus</name>
    <dbReference type="NCBI Taxonomy" id="1070872"/>
    <lineage>
        <taxon>Bacteria</taxon>
        <taxon>Bacillati</taxon>
        <taxon>Actinomycetota</taxon>
        <taxon>Actinomycetes</taxon>
        <taxon>Kineosporiales</taxon>
        <taxon>Kineosporiaceae</taxon>
        <taxon>Kineococcus</taxon>
    </lineage>
</organism>
<sequence>MNHAEHADHGAAADAAVPAWLTDAWAAEHLDGPSRDPLHEEARLAAVDALGADDVERVQPLTEDLLAGVSAGTGAPVGLLNVVLSGAQIISGAHGLTGWLAEARATPAEWALCATVVRTGEAYVVPDLTADAATADNPLAVVDGMRAYAGVPLRTSTGHVIGSMCVLDTEPREFSADDLAALEVAADEAVRRLEQQAGGGAEVAGPGGATS</sequence>
<dbReference type="PANTHER" id="PTHR43102">
    <property type="entry name" value="SLR1143 PROTEIN"/>
    <property type="match status" value="1"/>
</dbReference>
<dbReference type="InterPro" id="IPR029016">
    <property type="entry name" value="GAF-like_dom_sf"/>
</dbReference>
<dbReference type="PANTHER" id="PTHR43102:SF2">
    <property type="entry name" value="GAF DOMAIN-CONTAINING PROTEIN"/>
    <property type="match status" value="1"/>
</dbReference>
<dbReference type="SUPFAM" id="SSF55781">
    <property type="entry name" value="GAF domain-like"/>
    <property type="match status" value="1"/>
</dbReference>
<comment type="caution">
    <text evidence="2">The sequence shown here is derived from an EMBL/GenBank/DDBJ whole genome shotgun (WGS) entry which is preliminary data.</text>
</comment>
<feature type="domain" description="GAF" evidence="1">
    <location>
        <begin position="57"/>
        <end position="198"/>
    </location>
</feature>
<reference evidence="3" key="1">
    <citation type="journal article" date="2019" name="Int. J. Syst. Evol. Microbiol.">
        <title>The Global Catalogue of Microorganisms (GCM) 10K type strain sequencing project: providing services to taxonomists for standard genome sequencing and annotation.</title>
        <authorList>
            <consortium name="The Broad Institute Genomics Platform"/>
            <consortium name="The Broad Institute Genome Sequencing Center for Infectious Disease"/>
            <person name="Wu L."/>
            <person name="Ma J."/>
        </authorList>
    </citation>
    <scope>NUCLEOTIDE SEQUENCE [LARGE SCALE GENOMIC DNA]</scope>
    <source>
        <strain evidence="3">JCM 18126</strain>
    </source>
</reference>
<keyword evidence="3" id="KW-1185">Reference proteome</keyword>
<protein>
    <recommendedName>
        <fullName evidence="1">GAF domain-containing protein</fullName>
    </recommendedName>
</protein>
<evidence type="ECO:0000313" key="3">
    <source>
        <dbReference type="Proteomes" id="UP001501195"/>
    </source>
</evidence>
<dbReference type="Gene3D" id="3.30.450.40">
    <property type="match status" value="1"/>
</dbReference>
<dbReference type="SMART" id="SM00065">
    <property type="entry name" value="GAF"/>
    <property type="match status" value="1"/>
</dbReference>
<dbReference type="RefSeq" id="WP_345710515.1">
    <property type="nucleotide sequence ID" value="NZ_BAABIL010000021.1"/>
</dbReference>
<proteinExistence type="predicted"/>
<dbReference type="EMBL" id="BAABIL010000021">
    <property type="protein sequence ID" value="GAA4962661.1"/>
    <property type="molecule type" value="Genomic_DNA"/>
</dbReference>
<gene>
    <name evidence="2" type="ORF">GCM10023225_02810</name>
</gene>
<dbReference type="Pfam" id="PF01590">
    <property type="entry name" value="GAF"/>
    <property type="match status" value="1"/>
</dbReference>
<dbReference type="Proteomes" id="UP001501195">
    <property type="component" value="Unassembled WGS sequence"/>
</dbReference>